<keyword evidence="2" id="KW-1185">Reference proteome</keyword>
<name>A0ABT9KIN1_9ACTN</name>
<sequence>MSDAREAAGLRRVAMAAPLRLVGGEANGGGAVSVAREAAGLRRVAMAAPLRLVGGEANEEERVD</sequence>
<organism evidence="1 2">
    <name type="scientific">Streptomyces demainii</name>
    <dbReference type="NCBI Taxonomy" id="588122"/>
    <lineage>
        <taxon>Bacteria</taxon>
        <taxon>Bacillati</taxon>
        <taxon>Actinomycetota</taxon>
        <taxon>Actinomycetes</taxon>
        <taxon>Kitasatosporales</taxon>
        <taxon>Streptomycetaceae</taxon>
        <taxon>Streptomyces</taxon>
    </lineage>
</organism>
<dbReference type="Proteomes" id="UP001234880">
    <property type="component" value="Unassembled WGS sequence"/>
</dbReference>
<protein>
    <submittedName>
        <fullName evidence="1">Uncharacterized protein</fullName>
    </submittedName>
</protein>
<gene>
    <name evidence="1" type="ORF">JOF35_000555</name>
</gene>
<accession>A0ABT9KIN1</accession>
<evidence type="ECO:0000313" key="1">
    <source>
        <dbReference type="EMBL" id="MDP9608278.1"/>
    </source>
</evidence>
<dbReference type="EMBL" id="JAURUE010000001">
    <property type="protein sequence ID" value="MDP9608278.1"/>
    <property type="molecule type" value="Genomic_DNA"/>
</dbReference>
<dbReference type="RefSeq" id="WP_307110026.1">
    <property type="nucleotide sequence ID" value="NZ_JAURUE010000001.1"/>
</dbReference>
<evidence type="ECO:0000313" key="2">
    <source>
        <dbReference type="Proteomes" id="UP001234880"/>
    </source>
</evidence>
<comment type="caution">
    <text evidence="1">The sequence shown here is derived from an EMBL/GenBank/DDBJ whole genome shotgun (WGS) entry which is preliminary data.</text>
</comment>
<reference evidence="1 2" key="1">
    <citation type="submission" date="2023-07" db="EMBL/GenBank/DDBJ databases">
        <title>Sequencing the genomes of 1000 actinobacteria strains.</title>
        <authorList>
            <person name="Klenk H.-P."/>
        </authorList>
    </citation>
    <scope>NUCLEOTIDE SEQUENCE [LARGE SCALE GENOMIC DNA]</scope>
    <source>
        <strain evidence="1 2">DSM 41600</strain>
    </source>
</reference>
<proteinExistence type="predicted"/>